<proteinExistence type="inferred from homology"/>
<dbReference type="Gene3D" id="3.40.50.10680">
    <property type="entry name" value="CofD-like domains"/>
    <property type="match status" value="1"/>
</dbReference>
<dbReference type="Gene3D" id="1.10.8.240">
    <property type="entry name" value="CofD-like domain"/>
    <property type="match status" value="1"/>
</dbReference>
<accession>C7LY83</accession>
<dbReference type="InterPro" id="IPR038136">
    <property type="entry name" value="CofD-like_dom_sf"/>
</dbReference>
<evidence type="ECO:0000256" key="1">
    <source>
        <dbReference type="ARBA" id="ARBA00022679"/>
    </source>
</evidence>
<evidence type="ECO:0000313" key="4">
    <source>
        <dbReference type="Proteomes" id="UP000000771"/>
    </source>
</evidence>
<keyword evidence="2" id="KW-0460">Magnesium</keyword>
<dbReference type="GO" id="GO:0000287">
    <property type="term" value="F:magnesium ion binding"/>
    <property type="evidence" value="ECO:0007669"/>
    <property type="project" value="InterPro"/>
</dbReference>
<organism evidence="3 4">
    <name type="scientific">Acidimicrobium ferrooxidans (strain DSM 10331 / JCM 15462 / NBRC 103882 / ICP)</name>
    <dbReference type="NCBI Taxonomy" id="525909"/>
    <lineage>
        <taxon>Bacteria</taxon>
        <taxon>Bacillati</taxon>
        <taxon>Actinomycetota</taxon>
        <taxon>Acidimicrobiia</taxon>
        <taxon>Acidimicrobiales</taxon>
        <taxon>Acidimicrobiaceae</taxon>
        <taxon>Acidimicrobium</taxon>
    </lineage>
</organism>
<reference evidence="3 4" key="1">
    <citation type="journal article" date="2009" name="Stand. Genomic Sci.">
        <title>Complete genome sequence of Acidimicrobium ferrooxidans type strain (ICP).</title>
        <authorList>
            <person name="Clum A."/>
            <person name="Nolan M."/>
            <person name="Lang E."/>
            <person name="Glavina Del Rio T."/>
            <person name="Tice H."/>
            <person name="Copeland A."/>
            <person name="Cheng J.F."/>
            <person name="Lucas S."/>
            <person name="Chen F."/>
            <person name="Bruce D."/>
            <person name="Goodwin L."/>
            <person name="Pitluck S."/>
            <person name="Ivanova N."/>
            <person name="Mavrommatis K."/>
            <person name="Mikhailova N."/>
            <person name="Pati A."/>
            <person name="Chen A."/>
            <person name="Palaniappan K."/>
            <person name="Goker M."/>
            <person name="Spring S."/>
            <person name="Land M."/>
            <person name="Hauser L."/>
            <person name="Chang Y.J."/>
            <person name="Jeffries C.C."/>
            <person name="Chain P."/>
            <person name="Bristow J."/>
            <person name="Eisen J.A."/>
            <person name="Markowitz V."/>
            <person name="Hugenholtz P."/>
            <person name="Kyrpides N.C."/>
            <person name="Klenk H.P."/>
            <person name="Lapidus A."/>
        </authorList>
    </citation>
    <scope>NUCLEOTIDE SEQUENCE [LARGE SCALE GENOMIC DNA]</scope>
    <source>
        <strain evidence="4">DSM 10331 / JCM 15462 / NBRC 103882 / ICP</strain>
    </source>
</reference>
<dbReference type="InterPro" id="IPR010115">
    <property type="entry name" value="FbiA/CofD"/>
</dbReference>
<dbReference type="InterPro" id="IPR002882">
    <property type="entry name" value="CofD"/>
</dbReference>
<dbReference type="Proteomes" id="UP000000771">
    <property type="component" value="Chromosome"/>
</dbReference>
<dbReference type="PANTHER" id="PTHR43007:SF1">
    <property type="entry name" value="2-PHOSPHO-L-LACTATE TRANSFERASE"/>
    <property type="match status" value="1"/>
</dbReference>
<sequence length="321" mass="34475">MAVTPNPRICVLSGGVGAARLLAGVTRRKLAPATTAVVNTGDDTWIAGVRVCPDLDTITYTLSGLVNPHTGWGIAPETFSALTMLRRLGGPTWFTLGDRDIGLHLYRTDRLRRGEGLRSITRDVVRRLGIDIDLVPMSDDEVATMLTVRTDDGVAEVGFQEYFVAMRHQPHVERIRYDGIATARPHPDARTAIAEADLVIIAPSNPFLSVFPILELGDLGDLVRDARDRTVAISPIVGGQAIKGPAASIMADFGLEPSATSVAQLYAPYAGTLVVDHRDGALAGDVERHGVRAVVMDTMIADPDRSADLVDRLVQVVGSDR</sequence>
<dbReference type="SUPFAM" id="SSF142338">
    <property type="entry name" value="CofD-like"/>
    <property type="match status" value="1"/>
</dbReference>
<dbReference type="KEGG" id="afo:Afer_0741"/>
<dbReference type="PANTHER" id="PTHR43007">
    <property type="entry name" value="2-PHOSPHO-L-LACTATE TRANSFERASE"/>
    <property type="match status" value="1"/>
</dbReference>
<dbReference type="HOGENOM" id="CLU_055795_0_0_11"/>
<dbReference type="STRING" id="525909.Afer_0741"/>
<keyword evidence="4" id="KW-1185">Reference proteome</keyword>
<dbReference type="EMBL" id="CP001631">
    <property type="protein sequence ID" value="ACU53691.1"/>
    <property type="molecule type" value="Genomic_DNA"/>
</dbReference>
<dbReference type="HAMAP" id="MF_01257">
    <property type="entry name" value="CofD"/>
    <property type="match status" value="1"/>
</dbReference>
<dbReference type="AlphaFoldDB" id="C7LY83"/>
<protein>
    <submittedName>
        <fullName evidence="3">LPPG domain protein containing protein</fullName>
    </submittedName>
</protein>
<name>C7LY83_ACIFD</name>
<dbReference type="GO" id="GO:0043743">
    <property type="term" value="F:LPPG:FO 2-phospho-L-lactate transferase activity"/>
    <property type="evidence" value="ECO:0007669"/>
    <property type="project" value="InterPro"/>
</dbReference>
<gene>
    <name evidence="3" type="ordered locus">Afer_0741</name>
</gene>
<dbReference type="NCBIfam" id="TIGR01819">
    <property type="entry name" value="F420_cofD"/>
    <property type="match status" value="1"/>
</dbReference>
<evidence type="ECO:0000313" key="3">
    <source>
        <dbReference type="EMBL" id="ACU53691.1"/>
    </source>
</evidence>
<keyword evidence="1" id="KW-0808">Transferase</keyword>
<evidence type="ECO:0000256" key="2">
    <source>
        <dbReference type="ARBA" id="ARBA00022842"/>
    </source>
</evidence>
<dbReference type="Pfam" id="PF01933">
    <property type="entry name" value="CofD"/>
    <property type="match status" value="1"/>
</dbReference>
<dbReference type="eggNOG" id="COG0391">
    <property type="taxonomic scope" value="Bacteria"/>
</dbReference>